<dbReference type="PANTHER" id="PTHR24238:SF47">
    <property type="entry name" value="ECDYSTEROIDS_DOPAMINE RECEPTOR-RELATED"/>
    <property type="match status" value="1"/>
</dbReference>
<keyword evidence="2 8" id="KW-0812">Transmembrane</keyword>
<comment type="similarity">
    <text evidence="8">Belongs to the G-protein coupled receptor 1 family.</text>
</comment>
<dbReference type="PRINTS" id="PR00237">
    <property type="entry name" value="GPCRRHODOPSN"/>
</dbReference>
<evidence type="ECO:0000313" key="12">
    <source>
        <dbReference type="Proteomes" id="UP001634394"/>
    </source>
</evidence>
<evidence type="ECO:0000256" key="9">
    <source>
        <dbReference type="SAM" id="Phobius"/>
    </source>
</evidence>
<dbReference type="SUPFAM" id="SSF81321">
    <property type="entry name" value="Family A G protein-coupled receptor-like"/>
    <property type="match status" value="1"/>
</dbReference>
<dbReference type="AlphaFoldDB" id="A0ABD3UGL9"/>
<keyword evidence="4 8" id="KW-0297">G-protein coupled receptor</keyword>
<protein>
    <recommendedName>
        <fullName evidence="10">G-protein coupled receptors family 1 profile domain-containing protein</fullName>
    </recommendedName>
</protein>
<dbReference type="Proteomes" id="UP001634394">
    <property type="component" value="Unassembled WGS sequence"/>
</dbReference>
<dbReference type="PROSITE" id="PS50262">
    <property type="entry name" value="G_PROTEIN_RECEP_F1_2"/>
    <property type="match status" value="1"/>
</dbReference>
<accession>A0ABD3UGL9</accession>
<evidence type="ECO:0000256" key="2">
    <source>
        <dbReference type="ARBA" id="ARBA00022692"/>
    </source>
</evidence>
<evidence type="ECO:0000313" key="11">
    <source>
        <dbReference type="EMBL" id="KAL3847558.1"/>
    </source>
</evidence>
<evidence type="ECO:0000256" key="4">
    <source>
        <dbReference type="ARBA" id="ARBA00023040"/>
    </source>
</evidence>
<dbReference type="CDD" id="cd00637">
    <property type="entry name" value="7tm_classA_rhodopsin-like"/>
    <property type="match status" value="1"/>
</dbReference>
<feature type="transmembrane region" description="Helical" evidence="9">
    <location>
        <begin position="190"/>
        <end position="212"/>
    </location>
</feature>
<evidence type="ECO:0000256" key="1">
    <source>
        <dbReference type="ARBA" id="ARBA00004141"/>
    </source>
</evidence>
<feature type="transmembrane region" description="Helical" evidence="9">
    <location>
        <begin position="100"/>
        <end position="118"/>
    </location>
</feature>
<sequence>MDEPFNATKLSLEVLNQNAARKNLGGVIFVSILMVIGLIGNVHILYVYAFKFKSSNIRTFILWLGTIDLLVCLVGMPFIIYDLTHPLLFFATNVCKALRYFDYIMSFSSASTLILISIERYRKICVPLGRQLTLRMSKIACVCVLLFAICVSWPALVLYGHTTVETENRNITGVQCYTDDRYKMTPYQTYFNIFLVGLISLMLVVMIILYLLMGRTLFEHLRFRARFKRRFRSKRYFCKTDSISNGSPVQSISHLVEENITSKFCMKIYAHILFPQETNLILPDCFCLLFQDILRCNEHDLFKYLTRKKKRHQFQYITQLK</sequence>
<evidence type="ECO:0000256" key="6">
    <source>
        <dbReference type="ARBA" id="ARBA00023170"/>
    </source>
</evidence>
<name>A0ABD3UGL9_SINWO</name>
<evidence type="ECO:0000256" key="3">
    <source>
        <dbReference type="ARBA" id="ARBA00022989"/>
    </source>
</evidence>
<evidence type="ECO:0000259" key="10">
    <source>
        <dbReference type="PROSITE" id="PS50262"/>
    </source>
</evidence>
<dbReference type="PROSITE" id="PS00237">
    <property type="entry name" value="G_PROTEIN_RECEP_F1_1"/>
    <property type="match status" value="1"/>
</dbReference>
<gene>
    <name evidence="11" type="ORF">ACJMK2_018463</name>
</gene>
<organism evidence="11 12">
    <name type="scientific">Sinanodonta woodiana</name>
    <name type="common">Chinese pond mussel</name>
    <name type="synonym">Anodonta woodiana</name>
    <dbReference type="NCBI Taxonomy" id="1069815"/>
    <lineage>
        <taxon>Eukaryota</taxon>
        <taxon>Metazoa</taxon>
        <taxon>Spiralia</taxon>
        <taxon>Lophotrochozoa</taxon>
        <taxon>Mollusca</taxon>
        <taxon>Bivalvia</taxon>
        <taxon>Autobranchia</taxon>
        <taxon>Heteroconchia</taxon>
        <taxon>Palaeoheterodonta</taxon>
        <taxon>Unionida</taxon>
        <taxon>Unionoidea</taxon>
        <taxon>Unionidae</taxon>
        <taxon>Unioninae</taxon>
        <taxon>Sinanodonta</taxon>
    </lineage>
</organism>
<feature type="transmembrane region" description="Helical" evidence="9">
    <location>
        <begin position="24"/>
        <end position="48"/>
    </location>
</feature>
<keyword evidence="7 8" id="KW-0807">Transducer</keyword>
<evidence type="ECO:0000256" key="5">
    <source>
        <dbReference type="ARBA" id="ARBA00023136"/>
    </source>
</evidence>
<feature type="domain" description="G-protein coupled receptors family 1 profile" evidence="10">
    <location>
        <begin position="40"/>
        <end position="230"/>
    </location>
</feature>
<dbReference type="PANTHER" id="PTHR24238">
    <property type="entry name" value="G-PROTEIN COUPLED RECEPTOR"/>
    <property type="match status" value="1"/>
</dbReference>
<keyword evidence="6 8" id="KW-0675">Receptor</keyword>
<dbReference type="EMBL" id="JBJQND010000016">
    <property type="protein sequence ID" value="KAL3847558.1"/>
    <property type="molecule type" value="Genomic_DNA"/>
</dbReference>
<dbReference type="GO" id="GO:0004930">
    <property type="term" value="F:G protein-coupled receptor activity"/>
    <property type="evidence" value="ECO:0007669"/>
    <property type="project" value="UniProtKB-KW"/>
</dbReference>
<dbReference type="Gene3D" id="1.20.1070.10">
    <property type="entry name" value="Rhodopsin 7-helix transmembrane proteins"/>
    <property type="match status" value="1"/>
</dbReference>
<comment type="caution">
    <text evidence="11">The sequence shown here is derived from an EMBL/GenBank/DDBJ whole genome shotgun (WGS) entry which is preliminary data.</text>
</comment>
<dbReference type="InterPro" id="IPR017452">
    <property type="entry name" value="GPCR_Rhodpsn_7TM"/>
</dbReference>
<proteinExistence type="inferred from homology"/>
<comment type="subcellular location">
    <subcellularLocation>
        <location evidence="1">Membrane</location>
        <topology evidence="1">Multi-pass membrane protein</topology>
    </subcellularLocation>
</comment>
<keyword evidence="5 9" id="KW-0472">Membrane</keyword>
<dbReference type="GO" id="GO:0016020">
    <property type="term" value="C:membrane"/>
    <property type="evidence" value="ECO:0007669"/>
    <property type="project" value="UniProtKB-SubCell"/>
</dbReference>
<evidence type="ECO:0000256" key="7">
    <source>
        <dbReference type="ARBA" id="ARBA00023224"/>
    </source>
</evidence>
<keyword evidence="3 9" id="KW-1133">Transmembrane helix</keyword>
<reference evidence="11 12" key="1">
    <citation type="submission" date="2024-11" db="EMBL/GenBank/DDBJ databases">
        <title>Chromosome-level genome assembly of the freshwater bivalve Anodonta woodiana.</title>
        <authorList>
            <person name="Chen X."/>
        </authorList>
    </citation>
    <scope>NUCLEOTIDE SEQUENCE [LARGE SCALE GENOMIC DNA]</scope>
    <source>
        <strain evidence="11">MN2024</strain>
        <tissue evidence="11">Gills</tissue>
    </source>
</reference>
<evidence type="ECO:0000256" key="8">
    <source>
        <dbReference type="RuleBase" id="RU000688"/>
    </source>
</evidence>
<dbReference type="InterPro" id="IPR000276">
    <property type="entry name" value="GPCR_Rhodpsn"/>
</dbReference>
<keyword evidence="12" id="KW-1185">Reference proteome</keyword>
<dbReference type="Pfam" id="PF00001">
    <property type="entry name" value="7tm_1"/>
    <property type="match status" value="1"/>
</dbReference>
<feature type="transmembrane region" description="Helical" evidence="9">
    <location>
        <begin position="139"/>
        <end position="159"/>
    </location>
</feature>
<feature type="transmembrane region" description="Helical" evidence="9">
    <location>
        <begin position="60"/>
        <end position="80"/>
    </location>
</feature>